<evidence type="ECO:0000313" key="1">
    <source>
        <dbReference type="EMBL" id="CAI9736259.1"/>
    </source>
</evidence>
<name>A0AA36BLL6_OCTVU</name>
<proteinExistence type="predicted"/>
<dbReference type="Proteomes" id="UP001162480">
    <property type="component" value="Chromosome 18"/>
</dbReference>
<keyword evidence="2" id="KW-1185">Reference proteome</keyword>
<evidence type="ECO:0000313" key="2">
    <source>
        <dbReference type="Proteomes" id="UP001162480"/>
    </source>
</evidence>
<protein>
    <submittedName>
        <fullName evidence="1">Uncharacterized protein</fullName>
    </submittedName>
</protein>
<reference evidence="1" key="1">
    <citation type="submission" date="2023-08" db="EMBL/GenBank/DDBJ databases">
        <authorList>
            <person name="Alioto T."/>
            <person name="Alioto T."/>
            <person name="Gomez Garrido J."/>
        </authorList>
    </citation>
    <scope>NUCLEOTIDE SEQUENCE</scope>
</reference>
<accession>A0AA36BLL6</accession>
<dbReference type="AlphaFoldDB" id="A0AA36BLL6"/>
<gene>
    <name evidence="1" type="ORF">OCTVUL_1B021233</name>
</gene>
<sequence>MMPSFMSVNFRHHIRPYAIIDRGLKNIHTQYDPECRRGNSDILICTTELVPVIFEYVHRKATLKLAIVLQNERMGP</sequence>
<dbReference type="EMBL" id="OX597831">
    <property type="protein sequence ID" value="CAI9736259.1"/>
    <property type="molecule type" value="Genomic_DNA"/>
</dbReference>
<organism evidence="1 2">
    <name type="scientific">Octopus vulgaris</name>
    <name type="common">Common octopus</name>
    <dbReference type="NCBI Taxonomy" id="6645"/>
    <lineage>
        <taxon>Eukaryota</taxon>
        <taxon>Metazoa</taxon>
        <taxon>Spiralia</taxon>
        <taxon>Lophotrochozoa</taxon>
        <taxon>Mollusca</taxon>
        <taxon>Cephalopoda</taxon>
        <taxon>Coleoidea</taxon>
        <taxon>Octopodiformes</taxon>
        <taxon>Octopoda</taxon>
        <taxon>Incirrata</taxon>
        <taxon>Octopodidae</taxon>
        <taxon>Octopus</taxon>
    </lineage>
</organism>